<feature type="transmembrane region" description="Helical" evidence="6">
    <location>
        <begin position="192"/>
        <end position="214"/>
    </location>
</feature>
<evidence type="ECO:0000259" key="7">
    <source>
        <dbReference type="PROSITE" id="PS50850"/>
    </source>
</evidence>
<dbReference type="InterPro" id="IPR005828">
    <property type="entry name" value="MFS_sugar_transport-like"/>
</dbReference>
<dbReference type="SUPFAM" id="SSF103473">
    <property type="entry name" value="MFS general substrate transporter"/>
    <property type="match status" value="1"/>
</dbReference>
<feature type="transmembrane region" description="Helical" evidence="6">
    <location>
        <begin position="134"/>
        <end position="153"/>
    </location>
</feature>
<keyword evidence="9" id="KW-1185">Reference proteome</keyword>
<dbReference type="InterPro" id="IPR020846">
    <property type="entry name" value="MFS_dom"/>
</dbReference>
<feature type="transmembrane region" description="Helical" evidence="6">
    <location>
        <begin position="226"/>
        <end position="249"/>
    </location>
</feature>
<sequence length="490" mass="53069">MEEITNKRTDSVRCDEDGNTFEKSDHTVELVAAQQMTLAESPSLLQTFKQDKKVFAVVSAALASALILGTDTTAVNSLVGSQSFCYVMGGGYKSNGKYAVTPRTVSIWSAVAAPAQVLGQFSMGPIADWFGRRAVIYFNVCVMIIGVIIEFVAPNWKVFAAAKFLLAYVAGLTQATAPMYISELAPRNARGAMISCFLIISTCGDLISVVLCYVGQQVWPEADNKWAYRMPLLVCVCLPVIVLALQLFLLVESPAWLVMHGKMEQAKKSIRFMYPNRSHDERELIYAEYEYTLGQEAAKKELMTESTFTDCFRGTNLRRTFCAFFPPLTASLAGNVITGPQKTYFFTLAGQTNSLASTCIAIALQCAAIFTVLALSEVKKVGRRRLLLTGQCGLLISMIGIGVTGLAMKLPYNITAGHIMLGFLCIGSYSSTLGPNASGWIYIGESGSMRLRAKTTTLGALGNGILGTTYNIAIPYMLQPTRLGVGGSAI</sequence>
<dbReference type="Gene3D" id="1.20.1250.20">
    <property type="entry name" value="MFS general substrate transporter like domains"/>
    <property type="match status" value="1"/>
</dbReference>
<protein>
    <recommendedName>
        <fullName evidence="7">Major facilitator superfamily (MFS) profile domain-containing protein</fullName>
    </recommendedName>
</protein>
<comment type="similarity">
    <text evidence="2">Belongs to the major facilitator superfamily. Sugar transporter (TC 2.A.1.1) family.</text>
</comment>
<evidence type="ECO:0000256" key="5">
    <source>
        <dbReference type="ARBA" id="ARBA00023136"/>
    </source>
</evidence>
<keyword evidence="5 6" id="KW-0472">Membrane</keyword>
<evidence type="ECO:0000256" key="2">
    <source>
        <dbReference type="ARBA" id="ARBA00010992"/>
    </source>
</evidence>
<evidence type="ECO:0000256" key="1">
    <source>
        <dbReference type="ARBA" id="ARBA00004141"/>
    </source>
</evidence>
<evidence type="ECO:0000313" key="9">
    <source>
        <dbReference type="Proteomes" id="UP001642482"/>
    </source>
</evidence>
<dbReference type="EMBL" id="CAWUHD010000052">
    <property type="protein sequence ID" value="CAK7223867.1"/>
    <property type="molecule type" value="Genomic_DNA"/>
</dbReference>
<accession>A0ABP0BVY1</accession>
<dbReference type="Pfam" id="PF00083">
    <property type="entry name" value="Sugar_tr"/>
    <property type="match status" value="1"/>
</dbReference>
<feature type="transmembrane region" description="Helical" evidence="6">
    <location>
        <begin position="387"/>
        <end position="407"/>
    </location>
</feature>
<dbReference type="PANTHER" id="PTHR48022:SF2">
    <property type="entry name" value="PLASTIDIC GLUCOSE TRANSPORTER 4"/>
    <property type="match status" value="1"/>
</dbReference>
<feature type="domain" description="Major facilitator superfamily (MFS) profile" evidence="7">
    <location>
        <begin position="57"/>
        <end position="490"/>
    </location>
</feature>
<organism evidence="8 9">
    <name type="scientific">Sporothrix eucalyptigena</name>
    <dbReference type="NCBI Taxonomy" id="1812306"/>
    <lineage>
        <taxon>Eukaryota</taxon>
        <taxon>Fungi</taxon>
        <taxon>Dikarya</taxon>
        <taxon>Ascomycota</taxon>
        <taxon>Pezizomycotina</taxon>
        <taxon>Sordariomycetes</taxon>
        <taxon>Sordariomycetidae</taxon>
        <taxon>Ophiostomatales</taxon>
        <taxon>Ophiostomataceae</taxon>
        <taxon>Sporothrix</taxon>
    </lineage>
</organism>
<dbReference type="PROSITE" id="PS50850">
    <property type="entry name" value="MFS"/>
    <property type="match status" value="1"/>
</dbReference>
<feature type="transmembrane region" description="Helical" evidence="6">
    <location>
        <begin position="54"/>
        <end position="70"/>
    </location>
</feature>
<comment type="caution">
    <text evidence="8">The sequence shown here is derived from an EMBL/GenBank/DDBJ whole genome shotgun (WGS) entry which is preliminary data.</text>
</comment>
<evidence type="ECO:0000256" key="3">
    <source>
        <dbReference type="ARBA" id="ARBA00022692"/>
    </source>
</evidence>
<evidence type="ECO:0000256" key="4">
    <source>
        <dbReference type="ARBA" id="ARBA00022989"/>
    </source>
</evidence>
<name>A0ABP0BVY1_9PEZI</name>
<keyword evidence="4 6" id="KW-1133">Transmembrane helix</keyword>
<keyword evidence="3 6" id="KW-0812">Transmembrane</keyword>
<feature type="transmembrane region" description="Helical" evidence="6">
    <location>
        <begin position="419"/>
        <end position="443"/>
    </location>
</feature>
<dbReference type="InterPro" id="IPR050360">
    <property type="entry name" value="MFS_Sugar_Transporters"/>
</dbReference>
<reference evidence="8 9" key="1">
    <citation type="submission" date="2024-01" db="EMBL/GenBank/DDBJ databases">
        <authorList>
            <person name="Allen C."/>
            <person name="Tagirdzhanova G."/>
        </authorList>
    </citation>
    <scope>NUCLEOTIDE SEQUENCE [LARGE SCALE GENOMIC DNA]</scope>
</reference>
<evidence type="ECO:0000313" key="8">
    <source>
        <dbReference type="EMBL" id="CAK7223867.1"/>
    </source>
</evidence>
<comment type="subcellular location">
    <subcellularLocation>
        <location evidence="1">Membrane</location>
        <topology evidence="1">Multi-pass membrane protein</topology>
    </subcellularLocation>
</comment>
<dbReference type="InterPro" id="IPR036259">
    <property type="entry name" value="MFS_trans_sf"/>
</dbReference>
<gene>
    <name evidence="8" type="ORF">SEUCBS140593_005378</name>
</gene>
<proteinExistence type="inferred from homology"/>
<feature type="transmembrane region" description="Helical" evidence="6">
    <location>
        <begin position="160"/>
        <end position="180"/>
    </location>
</feature>
<feature type="transmembrane region" description="Helical" evidence="6">
    <location>
        <begin position="355"/>
        <end position="375"/>
    </location>
</feature>
<dbReference type="Proteomes" id="UP001642482">
    <property type="component" value="Unassembled WGS sequence"/>
</dbReference>
<dbReference type="PANTHER" id="PTHR48022">
    <property type="entry name" value="PLASTIDIC GLUCOSE TRANSPORTER 4"/>
    <property type="match status" value="1"/>
</dbReference>
<evidence type="ECO:0000256" key="6">
    <source>
        <dbReference type="SAM" id="Phobius"/>
    </source>
</evidence>